<proteinExistence type="predicted"/>
<evidence type="ECO:0000256" key="2">
    <source>
        <dbReference type="ARBA" id="ARBA00022803"/>
    </source>
</evidence>
<name>A0ABT8JRB1_9BACL</name>
<gene>
    <name evidence="3" type="ORF">P5G49_09325</name>
</gene>
<dbReference type="PANTHER" id="PTHR45641">
    <property type="entry name" value="TETRATRICOPEPTIDE REPEAT PROTEIN (AFU_ORTHOLOGUE AFUA_6G03870)"/>
    <property type="match status" value="1"/>
</dbReference>
<dbReference type="Gene3D" id="1.25.40.10">
    <property type="entry name" value="Tetratricopeptide repeat domain"/>
    <property type="match status" value="1"/>
</dbReference>
<dbReference type="PANTHER" id="PTHR45641:SF19">
    <property type="entry name" value="NEPHROCYSTIN-3"/>
    <property type="match status" value="1"/>
</dbReference>
<evidence type="ECO:0000313" key="3">
    <source>
        <dbReference type="EMBL" id="MDN4607690.1"/>
    </source>
</evidence>
<organism evidence="3 4">
    <name type="scientific">Sporosarcina highlanderae</name>
    <dbReference type="NCBI Taxonomy" id="3035916"/>
    <lineage>
        <taxon>Bacteria</taxon>
        <taxon>Bacillati</taxon>
        <taxon>Bacillota</taxon>
        <taxon>Bacilli</taxon>
        <taxon>Bacillales</taxon>
        <taxon>Caryophanaceae</taxon>
        <taxon>Sporosarcina</taxon>
    </lineage>
</organism>
<sequence>MGSAESIDGMLEMAFELFESKRLSEAEEIYHECLSTIEKTSHNYEVALHWLGYVKSELKKYDEARSIYSELREIAKLNSNLQDELVAIHQLGMVERMAENYDVAIELFNEEFNLLMNNFPDFYVGFAANYFEQGYILFKKDSLLEAEKLMNQSLQYSKQSNDPIALGCSLRGLGEIFYAKGEIERAKGYFEQSILSFKEANELVAVDEVKRMLDEICLFHN</sequence>
<evidence type="ECO:0000256" key="1">
    <source>
        <dbReference type="ARBA" id="ARBA00022737"/>
    </source>
</evidence>
<dbReference type="Proteomes" id="UP001175097">
    <property type="component" value="Unassembled WGS sequence"/>
</dbReference>
<keyword evidence="1" id="KW-0677">Repeat</keyword>
<evidence type="ECO:0000313" key="4">
    <source>
        <dbReference type="Proteomes" id="UP001175097"/>
    </source>
</evidence>
<accession>A0ABT8JRB1</accession>
<dbReference type="InterPro" id="IPR011990">
    <property type="entry name" value="TPR-like_helical_dom_sf"/>
</dbReference>
<protein>
    <submittedName>
        <fullName evidence="3">Tetratricopeptide repeat protein</fullName>
    </submittedName>
</protein>
<dbReference type="SUPFAM" id="SSF48452">
    <property type="entry name" value="TPR-like"/>
    <property type="match status" value="2"/>
</dbReference>
<keyword evidence="4" id="KW-1185">Reference proteome</keyword>
<dbReference type="EMBL" id="JAROCC010000006">
    <property type="protein sequence ID" value="MDN4607690.1"/>
    <property type="molecule type" value="Genomic_DNA"/>
</dbReference>
<comment type="caution">
    <text evidence="3">The sequence shown here is derived from an EMBL/GenBank/DDBJ whole genome shotgun (WGS) entry which is preliminary data.</text>
</comment>
<dbReference type="RefSeq" id="WP_301243317.1">
    <property type="nucleotide sequence ID" value="NZ_JAROCC010000006.1"/>
</dbReference>
<dbReference type="Pfam" id="PF13424">
    <property type="entry name" value="TPR_12"/>
    <property type="match status" value="1"/>
</dbReference>
<reference evidence="3" key="1">
    <citation type="submission" date="2023-03" db="EMBL/GenBank/DDBJ databases">
        <title>MT1 and MT2 Draft Genomes of Novel Species.</title>
        <authorList>
            <person name="Venkateswaran K."/>
        </authorList>
    </citation>
    <scope>NUCLEOTIDE SEQUENCE</scope>
    <source>
        <strain evidence="3">F6_3S_P_2</strain>
    </source>
</reference>
<keyword evidence="2" id="KW-0802">TPR repeat</keyword>